<evidence type="ECO:0008006" key="4">
    <source>
        <dbReference type="Google" id="ProtNLM"/>
    </source>
</evidence>
<dbReference type="Proteomes" id="UP000777784">
    <property type="component" value="Unassembled WGS sequence"/>
</dbReference>
<gene>
    <name evidence="2" type="ORF">KJ970_09110</name>
</gene>
<comment type="caution">
    <text evidence="2">The sequence shown here is derived from an EMBL/GenBank/DDBJ whole genome shotgun (WGS) entry which is preliminary data.</text>
</comment>
<evidence type="ECO:0000256" key="1">
    <source>
        <dbReference type="SAM" id="SignalP"/>
    </source>
</evidence>
<reference evidence="2" key="1">
    <citation type="submission" date="2021-05" db="EMBL/GenBank/DDBJ databases">
        <title>Energy efficiency and biological interactions define the core microbiome of deep oligotrophic groundwater.</title>
        <authorList>
            <person name="Mehrshad M."/>
            <person name="Lopez-Fernandez M."/>
            <person name="Bell E."/>
            <person name="Bernier-Latmani R."/>
            <person name="Bertilsson S."/>
            <person name="Dopson M."/>
        </authorList>
    </citation>
    <scope>NUCLEOTIDE SEQUENCE</scope>
    <source>
        <strain evidence="2">Modern_marine.mb.64</strain>
    </source>
</reference>
<protein>
    <recommendedName>
        <fullName evidence="4">Porin</fullName>
    </recommendedName>
</protein>
<organism evidence="2 3">
    <name type="scientific">Eiseniibacteriota bacterium</name>
    <dbReference type="NCBI Taxonomy" id="2212470"/>
    <lineage>
        <taxon>Bacteria</taxon>
        <taxon>Candidatus Eiseniibacteriota</taxon>
    </lineage>
</organism>
<feature type="chain" id="PRO_5037751080" description="Porin" evidence="1">
    <location>
        <begin position="20"/>
        <end position="524"/>
    </location>
</feature>
<evidence type="ECO:0000313" key="2">
    <source>
        <dbReference type="EMBL" id="MBU2691076.1"/>
    </source>
</evidence>
<dbReference type="EMBL" id="JAHJDP010000042">
    <property type="protein sequence ID" value="MBU2691076.1"/>
    <property type="molecule type" value="Genomic_DNA"/>
</dbReference>
<accession>A0A948W6X3</accession>
<sequence length="524" mass="59616">MMRSAILFLLVLCLSGLPAAGEASGSGSLRAGYLILDTEGNRSVDYGTFNYYEGFNLSMERFNYTFKNGNRIKADLRNIGLENRSAQLGFTRSRLFGFDINERHYRRIYDAEGFDSTEREQVGGTFWFAPAAFIRFYGGAANTEREGTAVALSDLSLLANADEDPTIRHDYNQADLHGGVRLNHKGRMLQVDLRTIDYADDIDPTRDQSRRRLRANLYTPIPRYEFLAVFGGLSRYESRFDHSKAEIFSNTGWGGANIAFPKGFSLRADVRFNRAGDDNDTINTDNISNAFYAGYAGSKTAGGTIGYQHDLNDDFEDEVEANSFYFSGWVLPFERVRLQGEFGNRSEEVNEGQRLLGDEDLNRWRITGRLRCCDSGMLSLKYESRRRENERLDHIIDFKRFSANLSATCPKLGVMSAGYTYSIGDYDNIDDALAFEFTEQTLQGNLETKEYRNLVLGFGAIYYRSRRDLDAESFNLNFSGDVRIAGVYHFITKYNVHNFDDFLASDRYDTANLWEISLSRDLSF</sequence>
<evidence type="ECO:0000313" key="3">
    <source>
        <dbReference type="Proteomes" id="UP000777784"/>
    </source>
</evidence>
<dbReference type="AlphaFoldDB" id="A0A948W6X3"/>
<feature type="signal peptide" evidence="1">
    <location>
        <begin position="1"/>
        <end position="19"/>
    </location>
</feature>
<name>A0A948W6X3_UNCEI</name>
<proteinExistence type="predicted"/>
<keyword evidence="1" id="KW-0732">Signal</keyword>